<reference evidence="2 3" key="1">
    <citation type="submission" date="2019-10" db="EMBL/GenBank/DDBJ databases">
        <title>Glaciimonas soli sp. nov., a psychrophilic bacterium isolated from the forest soil of a high elevation mountain in Taiwan.</title>
        <authorList>
            <person name="Wang L.-T."/>
            <person name="Shieh W.Y."/>
        </authorList>
    </citation>
    <scope>NUCLEOTIDE SEQUENCE [LARGE SCALE GENOMIC DNA]</scope>
    <source>
        <strain evidence="2 3">GS1</strain>
    </source>
</reference>
<comment type="caution">
    <text evidence="2">The sequence shown here is derived from an EMBL/GenBank/DDBJ whole genome shotgun (WGS) entry which is preliminary data.</text>
</comment>
<evidence type="ECO:0000313" key="3">
    <source>
        <dbReference type="Proteomes" id="UP000451565"/>
    </source>
</evidence>
<feature type="signal peptide" evidence="1">
    <location>
        <begin position="1"/>
        <end position="21"/>
    </location>
</feature>
<keyword evidence="3" id="KW-1185">Reference proteome</keyword>
<dbReference type="AlphaFoldDB" id="A0A843YHG8"/>
<gene>
    <name evidence="2" type="ORF">GEV47_00420</name>
</gene>
<sequence>MLFRITFSLLLLFFTSGAVMAAPADGIADTAEATNAADALTCPATHLFAQPLTLQGTLDEKQIEMHLQLKPNAEDGIEGSYATLNPATAHPKKVLLVGECEGQQISMEESEDDQGISGYWIGTVANGVYSGNWSPASDENTTKHFILKLQVGISHKP</sequence>
<organism evidence="2 3">
    <name type="scientific">Glaciimonas soli</name>
    <dbReference type="NCBI Taxonomy" id="2590999"/>
    <lineage>
        <taxon>Bacteria</taxon>
        <taxon>Pseudomonadati</taxon>
        <taxon>Pseudomonadota</taxon>
        <taxon>Betaproteobacteria</taxon>
        <taxon>Burkholderiales</taxon>
        <taxon>Oxalobacteraceae</taxon>
        <taxon>Glaciimonas</taxon>
    </lineage>
</organism>
<protein>
    <submittedName>
        <fullName evidence="2">Uncharacterized protein</fullName>
    </submittedName>
</protein>
<name>A0A843YHG8_9BURK</name>
<accession>A0A843YHG8</accession>
<dbReference type="OrthoDB" id="8779060at2"/>
<dbReference type="RefSeq" id="WP_153232759.1">
    <property type="nucleotide sequence ID" value="NZ_WINI01000001.1"/>
</dbReference>
<keyword evidence="1" id="KW-0732">Signal</keyword>
<feature type="chain" id="PRO_5032908989" evidence="1">
    <location>
        <begin position="22"/>
        <end position="157"/>
    </location>
</feature>
<dbReference type="EMBL" id="WINI01000001">
    <property type="protein sequence ID" value="MQQ99148.1"/>
    <property type="molecule type" value="Genomic_DNA"/>
</dbReference>
<evidence type="ECO:0000313" key="2">
    <source>
        <dbReference type="EMBL" id="MQQ99148.1"/>
    </source>
</evidence>
<dbReference type="Proteomes" id="UP000451565">
    <property type="component" value="Unassembled WGS sequence"/>
</dbReference>
<proteinExistence type="predicted"/>
<evidence type="ECO:0000256" key="1">
    <source>
        <dbReference type="SAM" id="SignalP"/>
    </source>
</evidence>